<dbReference type="NCBIfam" id="NF009154">
    <property type="entry name" value="PRK12497.3-3"/>
    <property type="match status" value="1"/>
</dbReference>
<proteinExistence type="inferred from homology"/>
<dbReference type="EMBL" id="RBIR01000006">
    <property type="protein sequence ID" value="RKR18729.1"/>
    <property type="molecule type" value="Genomic_DNA"/>
</dbReference>
<dbReference type="OrthoDB" id="9794876at2"/>
<comment type="similarity">
    <text evidence="1 2">Belongs to the UPF0102 family.</text>
</comment>
<dbReference type="Proteomes" id="UP000276055">
    <property type="component" value="Unassembled WGS sequence"/>
</dbReference>
<keyword evidence="3" id="KW-0378">Hydrolase</keyword>
<dbReference type="InterPro" id="IPR003509">
    <property type="entry name" value="UPF0102_YraN-like"/>
</dbReference>
<dbReference type="AlphaFoldDB" id="A0A495EQ11"/>
<keyword evidence="3" id="KW-0540">Nuclease</keyword>
<dbReference type="Pfam" id="PF02021">
    <property type="entry name" value="UPF0102"/>
    <property type="match status" value="1"/>
</dbReference>
<dbReference type="CDD" id="cd20736">
    <property type="entry name" value="PoNe_Nuclease"/>
    <property type="match status" value="1"/>
</dbReference>
<dbReference type="RefSeq" id="WP_120954573.1">
    <property type="nucleotide sequence ID" value="NZ_RBIR01000006.1"/>
</dbReference>
<keyword evidence="3" id="KW-0255">Endonuclease</keyword>
<dbReference type="InterPro" id="IPR011335">
    <property type="entry name" value="Restrct_endonuc-II-like"/>
</dbReference>
<dbReference type="GO" id="GO:0004519">
    <property type="term" value="F:endonuclease activity"/>
    <property type="evidence" value="ECO:0007669"/>
    <property type="project" value="UniProtKB-KW"/>
</dbReference>
<dbReference type="Gene3D" id="3.40.1350.10">
    <property type="match status" value="1"/>
</dbReference>
<sequence>MRAKDLLGRRGEELAAGYLESLGMRVVDRNWRCPEGEIDIVALDGDVLVIAEVKTRRSLAYGHPFEAVGVEKLARLHRLGAAWCRDHEPRMLRRRVDVIAVLDDGVREPAVEHLQGVG</sequence>
<dbReference type="SUPFAM" id="SSF52980">
    <property type="entry name" value="Restriction endonuclease-like"/>
    <property type="match status" value="1"/>
</dbReference>
<evidence type="ECO:0000256" key="2">
    <source>
        <dbReference type="HAMAP-Rule" id="MF_00048"/>
    </source>
</evidence>
<evidence type="ECO:0000313" key="3">
    <source>
        <dbReference type="EMBL" id="RKR18729.1"/>
    </source>
</evidence>
<dbReference type="PANTHER" id="PTHR34039">
    <property type="entry name" value="UPF0102 PROTEIN YRAN"/>
    <property type="match status" value="1"/>
</dbReference>
<evidence type="ECO:0000256" key="1">
    <source>
        <dbReference type="ARBA" id="ARBA00006738"/>
    </source>
</evidence>
<protein>
    <recommendedName>
        <fullName evidence="2">UPF0102 protein C8D78_2930</fullName>
    </recommendedName>
</protein>
<reference evidence="3 4" key="1">
    <citation type="submission" date="2018-10" db="EMBL/GenBank/DDBJ databases">
        <title>Genomic Encyclopedia of Type Strains, Phase IV (KMG-IV): sequencing the most valuable type-strain genomes for metagenomic binning, comparative biology and taxonomic classification.</title>
        <authorList>
            <person name="Goeker M."/>
        </authorList>
    </citation>
    <scope>NUCLEOTIDE SEQUENCE [LARGE SCALE GENOMIC DNA]</scope>
    <source>
        <strain evidence="3 4">DSM 25586</strain>
    </source>
</reference>
<accession>A0A495EQ11</accession>
<evidence type="ECO:0000313" key="4">
    <source>
        <dbReference type="Proteomes" id="UP000276055"/>
    </source>
</evidence>
<dbReference type="GO" id="GO:0003676">
    <property type="term" value="F:nucleic acid binding"/>
    <property type="evidence" value="ECO:0007669"/>
    <property type="project" value="InterPro"/>
</dbReference>
<dbReference type="PANTHER" id="PTHR34039:SF1">
    <property type="entry name" value="UPF0102 PROTEIN YRAN"/>
    <property type="match status" value="1"/>
</dbReference>
<organism evidence="3 4">
    <name type="scientific">Arthrobacter oryzae</name>
    <dbReference type="NCBI Taxonomy" id="409290"/>
    <lineage>
        <taxon>Bacteria</taxon>
        <taxon>Bacillati</taxon>
        <taxon>Actinomycetota</taxon>
        <taxon>Actinomycetes</taxon>
        <taxon>Micrococcales</taxon>
        <taxon>Micrococcaceae</taxon>
        <taxon>Arthrobacter</taxon>
    </lineage>
</organism>
<comment type="caution">
    <text evidence="3">The sequence shown here is derived from an EMBL/GenBank/DDBJ whole genome shotgun (WGS) entry which is preliminary data.</text>
</comment>
<dbReference type="InterPro" id="IPR011856">
    <property type="entry name" value="tRNA_endonuc-like_dom_sf"/>
</dbReference>
<gene>
    <name evidence="3" type="ORF">C8D78_2930</name>
</gene>
<dbReference type="HAMAP" id="MF_00048">
    <property type="entry name" value="UPF0102"/>
    <property type="match status" value="1"/>
</dbReference>
<name>A0A495EQ11_9MICC</name>